<sequence length="308" mass="34148">MTGLQIFLLCLVGAGIVIGLWGLRWLWLLAQSEQRLAAGTAALDVRDADQVPTQRSWLGWWLFRAGFRKKNAVTLFMLATGVSVLMSVLFAYVIYQSQVLTVLEMVLRAIPGNVGEVFLPLAWLSPVAAIFVLAGLPAVIVRGRRRKRVTQIEQDLPLTLDLLATLAEAGLSFDAALDRVLETQRRQRPLAEDFRLFRLEILTGRGRVDALQRLNQYVNVPWFGIFVSALIHAEQVGSGLAATLRAQADDLRSRRRERALAMAMAVPVKLLFPLITCFLPGIMIASLGPIIFQIVQVLDQFTRSAFGG</sequence>
<dbReference type="RefSeq" id="WP_145349827.1">
    <property type="nucleotide sequence ID" value="NZ_CP036262.1"/>
</dbReference>
<name>A0A517MA03_9BACT</name>
<reference evidence="8 9" key="1">
    <citation type="submission" date="2019-02" db="EMBL/GenBank/DDBJ databases">
        <title>Deep-cultivation of Planctomycetes and their phenomic and genomic characterization uncovers novel biology.</title>
        <authorList>
            <person name="Wiegand S."/>
            <person name="Jogler M."/>
            <person name="Boedeker C."/>
            <person name="Pinto D."/>
            <person name="Vollmers J."/>
            <person name="Rivas-Marin E."/>
            <person name="Kohn T."/>
            <person name="Peeters S.H."/>
            <person name="Heuer A."/>
            <person name="Rast P."/>
            <person name="Oberbeckmann S."/>
            <person name="Bunk B."/>
            <person name="Jeske O."/>
            <person name="Meyerdierks A."/>
            <person name="Storesund J.E."/>
            <person name="Kallscheuer N."/>
            <person name="Luecker S."/>
            <person name="Lage O.M."/>
            <person name="Pohl T."/>
            <person name="Merkel B.J."/>
            <person name="Hornburger P."/>
            <person name="Mueller R.-W."/>
            <person name="Bruemmer F."/>
            <person name="Labrenz M."/>
            <person name="Spormann A.M."/>
            <person name="Op den Camp H."/>
            <person name="Overmann J."/>
            <person name="Amann R."/>
            <person name="Jetten M.S.M."/>
            <person name="Mascher T."/>
            <person name="Medema M.H."/>
            <person name="Devos D.P."/>
            <person name="Kaster A.-K."/>
            <person name="Ovreas L."/>
            <person name="Rohde M."/>
            <person name="Galperin M.Y."/>
            <person name="Jogler C."/>
        </authorList>
    </citation>
    <scope>NUCLEOTIDE SEQUENCE [LARGE SCALE GENOMIC DNA]</scope>
    <source>
        <strain evidence="8 9">FF011L</strain>
    </source>
</reference>
<accession>A0A517MA03</accession>
<dbReference type="KEGG" id="rml:FF011L_04530"/>
<evidence type="ECO:0000256" key="2">
    <source>
        <dbReference type="ARBA" id="ARBA00022475"/>
    </source>
</evidence>
<dbReference type="Gene3D" id="1.20.81.30">
    <property type="entry name" value="Type II secretion system (T2SS), domain F"/>
    <property type="match status" value="1"/>
</dbReference>
<keyword evidence="9" id="KW-1185">Reference proteome</keyword>
<keyword evidence="5 6" id="KW-0472">Membrane</keyword>
<comment type="subcellular location">
    <subcellularLocation>
        <location evidence="1">Cell membrane</location>
        <topology evidence="1">Multi-pass membrane protein</topology>
    </subcellularLocation>
</comment>
<keyword evidence="2" id="KW-1003">Cell membrane</keyword>
<proteinExistence type="predicted"/>
<feature type="transmembrane region" description="Helical" evidence="6">
    <location>
        <begin position="72"/>
        <end position="95"/>
    </location>
</feature>
<dbReference type="GO" id="GO:0005886">
    <property type="term" value="C:plasma membrane"/>
    <property type="evidence" value="ECO:0007669"/>
    <property type="project" value="UniProtKB-SubCell"/>
</dbReference>
<feature type="transmembrane region" description="Helical" evidence="6">
    <location>
        <begin position="259"/>
        <end position="292"/>
    </location>
</feature>
<feature type="domain" description="Type II secretion system protein GspF" evidence="7">
    <location>
        <begin position="160"/>
        <end position="285"/>
    </location>
</feature>
<evidence type="ECO:0000259" key="7">
    <source>
        <dbReference type="Pfam" id="PF00482"/>
    </source>
</evidence>
<protein>
    <submittedName>
        <fullName evidence="8">Bacterial type II secretion system protein F domain protein</fullName>
    </submittedName>
</protein>
<dbReference type="InterPro" id="IPR042094">
    <property type="entry name" value="T2SS_GspF_sf"/>
</dbReference>
<dbReference type="InterPro" id="IPR018076">
    <property type="entry name" value="T2SS_GspF_dom"/>
</dbReference>
<dbReference type="PANTHER" id="PTHR35007">
    <property type="entry name" value="INTEGRAL MEMBRANE PROTEIN-RELATED"/>
    <property type="match status" value="1"/>
</dbReference>
<keyword evidence="4 6" id="KW-1133">Transmembrane helix</keyword>
<dbReference type="AlphaFoldDB" id="A0A517MA03"/>
<evidence type="ECO:0000256" key="1">
    <source>
        <dbReference type="ARBA" id="ARBA00004651"/>
    </source>
</evidence>
<dbReference type="OrthoDB" id="264722at2"/>
<organism evidence="8 9">
    <name type="scientific">Roseimaritima multifibrata</name>
    <dbReference type="NCBI Taxonomy" id="1930274"/>
    <lineage>
        <taxon>Bacteria</taxon>
        <taxon>Pseudomonadati</taxon>
        <taxon>Planctomycetota</taxon>
        <taxon>Planctomycetia</taxon>
        <taxon>Pirellulales</taxon>
        <taxon>Pirellulaceae</taxon>
        <taxon>Roseimaritima</taxon>
    </lineage>
</organism>
<evidence type="ECO:0000256" key="4">
    <source>
        <dbReference type="ARBA" id="ARBA00022989"/>
    </source>
</evidence>
<dbReference type="EMBL" id="CP036262">
    <property type="protein sequence ID" value="QDS91720.1"/>
    <property type="molecule type" value="Genomic_DNA"/>
</dbReference>
<evidence type="ECO:0000313" key="8">
    <source>
        <dbReference type="EMBL" id="QDS91720.1"/>
    </source>
</evidence>
<gene>
    <name evidence="8" type="ORF">FF011L_04530</name>
</gene>
<feature type="transmembrane region" description="Helical" evidence="6">
    <location>
        <begin position="6"/>
        <end position="27"/>
    </location>
</feature>
<dbReference type="Pfam" id="PF00482">
    <property type="entry name" value="T2SSF"/>
    <property type="match status" value="1"/>
</dbReference>
<evidence type="ECO:0000256" key="5">
    <source>
        <dbReference type="ARBA" id="ARBA00023136"/>
    </source>
</evidence>
<evidence type="ECO:0000313" key="9">
    <source>
        <dbReference type="Proteomes" id="UP000320672"/>
    </source>
</evidence>
<keyword evidence="3 6" id="KW-0812">Transmembrane</keyword>
<evidence type="ECO:0000256" key="6">
    <source>
        <dbReference type="SAM" id="Phobius"/>
    </source>
</evidence>
<evidence type="ECO:0000256" key="3">
    <source>
        <dbReference type="ARBA" id="ARBA00022692"/>
    </source>
</evidence>
<dbReference type="PANTHER" id="PTHR35007:SF2">
    <property type="entry name" value="PILUS ASSEMBLE PROTEIN"/>
    <property type="match status" value="1"/>
</dbReference>
<dbReference type="Proteomes" id="UP000320672">
    <property type="component" value="Chromosome"/>
</dbReference>
<feature type="transmembrane region" description="Helical" evidence="6">
    <location>
        <begin position="121"/>
        <end position="141"/>
    </location>
</feature>